<keyword evidence="6" id="KW-0808">Transferase</keyword>
<keyword evidence="5" id="KW-0328">Glycosyltransferase</keyword>
<reference evidence="16" key="1">
    <citation type="submission" date="2010-03" db="EMBL/GenBank/DDBJ databases">
        <title>The complete chromosome of Tsukamurella paurometabola DSM 20162.</title>
        <authorList>
            <consortium name="US DOE Joint Genome Institute (JGI-PGF)"/>
            <person name="Lucas S."/>
            <person name="Copeland A."/>
            <person name="Lapidus A."/>
            <person name="Glavina del Rio T."/>
            <person name="Dalin E."/>
            <person name="Tice H."/>
            <person name="Bruce D."/>
            <person name="Goodwin L."/>
            <person name="Pitluck S."/>
            <person name="Kyrpides N."/>
            <person name="Mavromatis K."/>
            <person name="Ivanova N."/>
            <person name="Mikhailova N."/>
            <person name="Munk A.C."/>
            <person name="Brettin T."/>
            <person name="Detter J.C."/>
            <person name="Tapia R."/>
            <person name="Han C."/>
            <person name="Larimer F."/>
            <person name="Land M."/>
            <person name="Hauser L."/>
            <person name="Markowitz V."/>
            <person name="Cheng J.-F."/>
            <person name="Hugenholtz P."/>
            <person name="Woyke T."/>
            <person name="Wu D."/>
            <person name="Jando M."/>
            <person name="Brambilla E."/>
            <person name="Klenk H.-P."/>
            <person name="Eisen J.A."/>
        </authorList>
    </citation>
    <scope>NUCLEOTIDE SEQUENCE [LARGE SCALE GENOMIC DNA]</scope>
    <source>
        <strain evidence="16">ATCC 8368 / DSM 20162 / CCUG 35730 / CIP 100753 / JCM 10117 / KCTC 9821 / NBRC 16120 / NCIMB 702349 / NCTC 13040</strain>
    </source>
</reference>
<feature type="transmembrane region" description="Helical" evidence="11">
    <location>
        <begin position="359"/>
        <end position="379"/>
    </location>
</feature>
<evidence type="ECO:0000313" key="15">
    <source>
        <dbReference type="EMBL" id="ADG80706.1"/>
    </source>
</evidence>
<evidence type="ECO:0000256" key="6">
    <source>
        <dbReference type="ARBA" id="ARBA00022679"/>
    </source>
</evidence>
<evidence type="ECO:0000256" key="7">
    <source>
        <dbReference type="ARBA" id="ARBA00022692"/>
    </source>
</evidence>
<name>D5UNZ7_TSUPD</name>
<feature type="transmembrane region" description="Helical" evidence="11">
    <location>
        <begin position="215"/>
        <end position="235"/>
    </location>
</feature>
<keyword evidence="8 11" id="KW-1133">Transmembrane helix</keyword>
<dbReference type="Pfam" id="PF17689">
    <property type="entry name" value="Arabino_trans_N"/>
    <property type="match status" value="1"/>
</dbReference>
<feature type="transmembrane region" description="Helical" evidence="11">
    <location>
        <begin position="699"/>
        <end position="720"/>
    </location>
</feature>
<dbReference type="Gene3D" id="2.60.120.610">
    <property type="entry name" value="arabinofuranosyltransferase like domain"/>
    <property type="match status" value="1"/>
</dbReference>
<dbReference type="GO" id="GO:0052636">
    <property type="term" value="F:arabinosyltransferase activity"/>
    <property type="evidence" value="ECO:0007669"/>
    <property type="project" value="InterPro"/>
</dbReference>
<reference evidence="15 16" key="2">
    <citation type="journal article" date="2011" name="Stand. Genomic Sci.">
        <title>Complete genome sequence of Tsukamurella paurometabola type strain (no. 33).</title>
        <authorList>
            <person name="Munk A.C."/>
            <person name="Lapidus A."/>
            <person name="Lucas S."/>
            <person name="Nolan M."/>
            <person name="Tice H."/>
            <person name="Cheng J.F."/>
            <person name="Del Rio T.G."/>
            <person name="Goodwin L."/>
            <person name="Pitluck S."/>
            <person name="Liolios K."/>
            <person name="Huntemann M."/>
            <person name="Ivanova N."/>
            <person name="Mavromatis K."/>
            <person name="Mikhailova N."/>
            <person name="Pati A."/>
            <person name="Chen A."/>
            <person name="Palaniappan K."/>
            <person name="Tapia R."/>
            <person name="Han C."/>
            <person name="Land M."/>
            <person name="Hauser L."/>
            <person name="Chang Y.J."/>
            <person name="Jeffries C.D."/>
            <person name="Brettin T."/>
            <person name="Yasawong M."/>
            <person name="Brambilla E.M."/>
            <person name="Rohde M."/>
            <person name="Sikorski J."/>
            <person name="Goker M."/>
            <person name="Detter J.C."/>
            <person name="Woyke T."/>
            <person name="Bristow J."/>
            <person name="Eisen J.A."/>
            <person name="Markowitz V."/>
            <person name="Hugenholtz P."/>
            <person name="Kyrpides N.C."/>
            <person name="Klenk H.P."/>
        </authorList>
    </citation>
    <scope>NUCLEOTIDE SEQUENCE [LARGE SCALE GENOMIC DNA]</scope>
    <source>
        <strain evidence="16">ATCC 8368 / DSM 20162 / CCUG 35730 / CIP 100753 / JCM 10117 / KCTC 9821 / NBRC 16120 / NCIMB 702349 / NCTC 13040</strain>
    </source>
</reference>
<evidence type="ECO:0000256" key="4">
    <source>
        <dbReference type="ARBA" id="ARBA00022475"/>
    </source>
</evidence>
<gene>
    <name evidence="15" type="ordered locus">Tpau_4137</name>
</gene>
<dbReference type="Gene3D" id="3.40.190.160">
    <property type="match status" value="1"/>
</dbReference>
<dbReference type="EMBL" id="CP001966">
    <property type="protein sequence ID" value="ADG80706.1"/>
    <property type="molecule type" value="Genomic_DNA"/>
</dbReference>
<feature type="transmembrane region" description="Helical" evidence="11">
    <location>
        <begin position="531"/>
        <end position="548"/>
    </location>
</feature>
<evidence type="ECO:0000256" key="8">
    <source>
        <dbReference type="ARBA" id="ARBA00022989"/>
    </source>
</evidence>
<feature type="domain" description="Arabinosyltransferase C-terminal" evidence="13">
    <location>
        <begin position="715"/>
        <end position="1079"/>
    </location>
</feature>
<feature type="transmembrane region" description="Helical" evidence="11">
    <location>
        <begin position="616"/>
        <end position="639"/>
    </location>
</feature>
<dbReference type="CAZy" id="GT53">
    <property type="family name" value="Glycosyltransferase Family 53"/>
</dbReference>
<feature type="transmembrane region" description="Helical" evidence="11">
    <location>
        <begin position="15"/>
        <end position="35"/>
    </location>
</feature>
<evidence type="ECO:0000256" key="1">
    <source>
        <dbReference type="ARBA" id="ARBA00003001"/>
    </source>
</evidence>
<feature type="transmembrane region" description="Helical" evidence="11">
    <location>
        <begin position="331"/>
        <end position="347"/>
    </location>
</feature>
<feature type="domain" description="Arabinofuranosyltransferase central" evidence="12">
    <location>
        <begin position="212"/>
        <end position="674"/>
    </location>
</feature>
<dbReference type="InterPro" id="IPR042486">
    <property type="entry name" value="Arabino_trans_C_2"/>
</dbReference>
<feature type="transmembrane region" description="Helical" evidence="11">
    <location>
        <begin position="409"/>
        <end position="439"/>
    </location>
</feature>
<accession>D5UNZ7</accession>
<evidence type="ECO:0000256" key="3">
    <source>
        <dbReference type="ARBA" id="ARBA00008195"/>
    </source>
</evidence>
<keyword evidence="16" id="KW-1185">Reference proteome</keyword>
<dbReference type="GO" id="GO:0005886">
    <property type="term" value="C:plasma membrane"/>
    <property type="evidence" value="ECO:0007669"/>
    <property type="project" value="UniProtKB-SubCell"/>
</dbReference>
<dbReference type="KEGG" id="tpr:Tpau_4137"/>
<dbReference type="Pfam" id="PF14896">
    <property type="entry name" value="Arabino_trans_C"/>
    <property type="match status" value="1"/>
</dbReference>
<evidence type="ECO:0000256" key="11">
    <source>
        <dbReference type="SAM" id="Phobius"/>
    </source>
</evidence>
<feature type="transmembrane region" description="Helical" evidence="11">
    <location>
        <begin position="586"/>
        <end position="609"/>
    </location>
</feature>
<evidence type="ECO:0000256" key="2">
    <source>
        <dbReference type="ARBA" id="ARBA00004651"/>
    </source>
</evidence>
<feature type="domain" description="Arabinosyltransferas concanavalin like" evidence="14">
    <location>
        <begin position="38"/>
        <end position="208"/>
    </location>
</feature>
<comment type="function">
    <text evidence="1">Arabinosyl transferase responsible for the polymerization of arabinose into the arabinan of arabinogalactan.</text>
</comment>
<dbReference type="Gene3D" id="2.60.120.940">
    <property type="entry name" value="EmbC, C-terminal domain, subdomain 2"/>
    <property type="match status" value="1"/>
</dbReference>
<dbReference type="InterPro" id="IPR007680">
    <property type="entry name" value="Arabino_trans_central"/>
</dbReference>
<organism evidence="15 16">
    <name type="scientific">Tsukamurella paurometabola (strain ATCC 8368 / DSM 20162 / CCUG 35730 / CIP 100753 / JCM 10117 / KCTC 9821 / NBRC 16120 / NCIMB 702349 / NCTC 13040)</name>
    <name type="common">Corynebacterium paurometabolum</name>
    <dbReference type="NCBI Taxonomy" id="521096"/>
    <lineage>
        <taxon>Bacteria</taxon>
        <taxon>Bacillati</taxon>
        <taxon>Actinomycetota</taxon>
        <taxon>Actinomycetes</taxon>
        <taxon>Mycobacteriales</taxon>
        <taxon>Tsukamurellaceae</taxon>
        <taxon>Tsukamurella</taxon>
    </lineage>
</organism>
<feature type="transmembrane region" description="Helical" evidence="11">
    <location>
        <begin position="560"/>
        <end position="580"/>
    </location>
</feature>
<protein>
    <submittedName>
        <fullName evidence="15">Cell wall arabinan synthesis protein</fullName>
    </submittedName>
</protein>
<evidence type="ECO:0000256" key="5">
    <source>
        <dbReference type="ARBA" id="ARBA00022676"/>
    </source>
</evidence>
<dbReference type="AlphaFoldDB" id="D5UNZ7"/>
<keyword evidence="4" id="KW-1003">Cell membrane</keyword>
<evidence type="ECO:0000256" key="10">
    <source>
        <dbReference type="ARBA" id="ARBA00023316"/>
    </source>
</evidence>
<evidence type="ECO:0000259" key="13">
    <source>
        <dbReference type="Pfam" id="PF14896"/>
    </source>
</evidence>
<dbReference type="InterPro" id="IPR032731">
    <property type="entry name" value="Arabino_trans_C"/>
</dbReference>
<dbReference type="InterPro" id="IPR027451">
    <property type="entry name" value="EmbABC_dom1"/>
</dbReference>
<comment type="similarity">
    <text evidence="3">Belongs to the emb family.</text>
</comment>
<dbReference type="RefSeq" id="WP_013128695.1">
    <property type="nucleotide sequence ID" value="NC_014158.1"/>
</dbReference>
<evidence type="ECO:0000259" key="12">
    <source>
        <dbReference type="Pfam" id="PF04602"/>
    </source>
</evidence>
<feature type="transmembrane region" description="Helical" evidence="11">
    <location>
        <begin position="460"/>
        <end position="481"/>
    </location>
</feature>
<evidence type="ECO:0000259" key="14">
    <source>
        <dbReference type="Pfam" id="PF17689"/>
    </source>
</evidence>
<keyword evidence="9 11" id="KW-0472">Membrane</keyword>
<dbReference type="GO" id="GO:0071555">
    <property type="term" value="P:cell wall organization"/>
    <property type="evidence" value="ECO:0007669"/>
    <property type="project" value="UniProtKB-KW"/>
</dbReference>
<evidence type="ECO:0000256" key="9">
    <source>
        <dbReference type="ARBA" id="ARBA00023136"/>
    </source>
</evidence>
<dbReference type="STRING" id="521096.Tpau_4137"/>
<comment type="subcellular location">
    <subcellularLocation>
        <location evidence="2">Cell membrane</location>
        <topology evidence="2">Multi-pass membrane protein</topology>
    </subcellularLocation>
</comment>
<dbReference type="Proteomes" id="UP000001213">
    <property type="component" value="Chromosome"/>
</dbReference>
<sequence>MPEPSTALRAARRTAWTAAVTGVLGVLFAVLTPFMPVNQSTAALDWPQRGSLESVTAPLVSYVPDRIDIAVPCTAVDRLPGGVGTLVATGPSDSPDTIRRGMSIGVLGTAGAPPEQRRLEVIVRNTPLLSVPVSELARTGCGQITFTGDTKRVQATVSGLTGPDGAPLTGGKDNGFDYRPQTVGVFTQLTGPVTADTAIEFHAAIDTRYTTTPSVLRWFVIVLAVLMILASLVTLHRLDVAADGRRHRRVLPEGWWRPSKLDSTVLSILVAWHFIGANTSDDGYILTMARAASEAGYTANYYRWYGAPETPFGWYYQAFAWLGQISSASPWVRLPALMCGIATWLIISREVVPRLGRAARSSLALWAAGGVFLIFWMAFNNGLRPEPVIALGALLTWCSVERAIATGRILPFAAAAIIAGWTVAAGPTGIMTVAALLAGVRPVGRRILRRARTGTVSFRLGLVANAAPVFAGGVLLVPIIFSKLTASAFLAKTLMQSSVGTVVDTKKWYNEIDRYSALFTFTADGGVARRFAVLITLLCLLLAGAVLLRKGRVPGTSLGPGRRVVAVTFGGLLLLMFTPTKWTHQFGAFAGLAGALAALTAVAIAPVAMRSARNRALTAASVFFVLGLSFSGPNGWWYASNYGVPWGESTVLALGTVFFVAAALSVCAAGWLHFHEPQPAPVPVFVTRIVAFFGRQSPIAWASGFVVLMCVGTLTATTVLTQYSSYSVGKGNLRALVGKECNMADFVLTEPDATGGLLTPLGGDVRNGLAGPGTVGVSPDGVPPIINATTSSATDDSSTSLDAMVRLPQETTSGRTDSAGINGSHMKLPYGLDPARTPVLGSYSAEQQNRAKVVTQWYPLPAPSADRSLLTLSAAGRFTDDELYLEYTTAPVTGPDLPVAGKKGFIDIGPKPAWRNLRLPRTDLPDGVTAVRVVAIDDDLAIDHWLAITPPRMPALQTAQQLIGSTDPVLVDWTSGLTFTCQRPFLHRDGVAEVPLWRITPDQNLAPVTTEWEGTLGGGPVGWTQMLLRQEKVPAYLKGDLGQDFGEVMRLVPYSPARPADLTLGSRTVWGTHVEAPIRKDKSDS</sequence>
<proteinExistence type="inferred from homology"/>
<keyword evidence="7 11" id="KW-0812">Transmembrane</keyword>
<evidence type="ECO:0000313" key="16">
    <source>
        <dbReference type="Proteomes" id="UP000001213"/>
    </source>
</evidence>
<dbReference type="Pfam" id="PF04602">
    <property type="entry name" value="Arabinose_trans"/>
    <property type="match status" value="1"/>
</dbReference>
<dbReference type="InterPro" id="IPR040920">
    <property type="entry name" value="Arabino_trans_N"/>
</dbReference>
<dbReference type="HOGENOM" id="CLU_010182_0_0_11"/>
<keyword evidence="10" id="KW-0961">Cell wall biogenesis/degradation</keyword>
<feature type="transmembrane region" description="Helical" evidence="11">
    <location>
        <begin position="651"/>
        <end position="672"/>
    </location>
</feature>
<dbReference type="GO" id="GO:0071766">
    <property type="term" value="P:Actinobacterium-type cell wall biogenesis"/>
    <property type="evidence" value="ECO:0007669"/>
    <property type="project" value="InterPro"/>
</dbReference>
<dbReference type="eggNOG" id="COG1807">
    <property type="taxonomic scope" value="Bacteria"/>
</dbReference>